<accession>A0A7S2Q7J2</accession>
<sequence>MNLLTLVLLIWWAGGMSWAVWLLCGIFICLALVIFSWLYAPFIFNPYQFRPQFFYSDLRAWCAFFFKANGVHWMEWYKKDQMKPRRGFAATVLDLNFLLAFFWIVLWLAVLNAKIVTVLHVLPRWHLWYIGALLPPVVFSTAFCCGVVLIEELVGAGRSMRGASPGWSCGNLCRISSRRRGSKDSRDMSDAESAATNRFQEFGGSTSTASEGSSGSDESNDEDESQSTWRRHRCCASGAPLAIVAVGCLAATAAELYPLTILRTIGWRKAFITALLYKAFWVHFLRQFCVALVRSKCFPRLGAWGRPVELWLLAFSMLRDMWASAFIFWTLSPLVALSAISQWVCPTWSFHHLLVYRQPGHTARENVEVLVYHDSGTGEQSGLDDESSFDGSHDGSSDTEAESNPSPRPTVTSRI</sequence>
<feature type="transmembrane region" description="Helical" evidence="2">
    <location>
        <begin position="128"/>
        <end position="150"/>
    </location>
</feature>
<evidence type="ECO:0000313" key="3">
    <source>
        <dbReference type="EMBL" id="CAD9634863.1"/>
    </source>
</evidence>
<dbReference type="EMBL" id="HBGW01083003">
    <property type="protein sequence ID" value="CAD9634863.1"/>
    <property type="molecule type" value="Transcribed_RNA"/>
</dbReference>
<feature type="transmembrane region" description="Helical" evidence="2">
    <location>
        <begin position="88"/>
        <end position="108"/>
    </location>
</feature>
<feature type="transmembrane region" description="Helical" evidence="2">
    <location>
        <begin position="239"/>
        <end position="258"/>
    </location>
</feature>
<protein>
    <submittedName>
        <fullName evidence="3">Uncharacterized protein</fullName>
    </submittedName>
</protein>
<reference evidence="3" key="1">
    <citation type="submission" date="2021-01" db="EMBL/GenBank/DDBJ databases">
        <authorList>
            <person name="Corre E."/>
            <person name="Pelletier E."/>
            <person name="Niang G."/>
            <person name="Scheremetjew M."/>
            <person name="Finn R."/>
            <person name="Kale V."/>
            <person name="Holt S."/>
            <person name="Cochrane G."/>
            <person name="Meng A."/>
            <person name="Brown T."/>
            <person name="Cohen L."/>
        </authorList>
    </citation>
    <scope>NUCLEOTIDE SEQUENCE</scope>
    <source>
        <strain evidence="3">RCC3387</strain>
    </source>
</reference>
<dbReference type="AlphaFoldDB" id="A0A7S2Q7J2"/>
<feature type="region of interest" description="Disordered" evidence="1">
    <location>
        <begin position="202"/>
        <end position="224"/>
    </location>
</feature>
<keyword evidence="2" id="KW-1133">Transmembrane helix</keyword>
<evidence type="ECO:0000256" key="1">
    <source>
        <dbReference type="SAM" id="MobiDB-lite"/>
    </source>
</evidence>
<organism evidence="3">
    <name type="scientific">Zooxanthella nutricula</name>
    <dbReference type="NCBI Taxonomy" id="1333877"/>
    <lineage>
        <taxon>Eukaryota</taxon>
        <taxon>Sar</taxon>
        <taxon>Alveolata</taxon>
        <taxon>Dinophyceae</taxon>
        <taxon>Peridiniales</taxon>
        <taxon>Peridiniales incertae sedis</taxon>
        <taxon>Zooxanthella</taxon>
    </lineage>
</organism>
<feature type="transmembrane region" description="Helical" evidence="2">
    <location>
        <begin position="20"/>
        <end position="40"/>
    </location>
</feature>
<feature type="compositionally biased region" description="Polar residues" evidence="1">
    <location>
        <begin position="402"/>
        <end position="415"/>
    </location>
</feature>
<name>A0A7S2Q7J2_9DINO</name>
<keyword evidence="2" id="KW-0812">Transmembrane</keyword>
<feature type="transmembrane region" description="Helical" evidence="2">
    <location>
        <begin position="270"/>
        <end position="289"/>
    </location>
</feature>
<feature type="region of interest" description="Disordered" evidence="1">
    <location>
        <begin position="376"/>
        <end position="415"/>
    </location>
</feature>
<feature type="compositionally biased region" description="Low complexity" evidence="1">
    <location>
        <begin position="203"/>
        <end position="217"/>
    </location>
</feature>
<proteinExistence type="predicted"/>
<evidence type="ECO:0000256" key="2">
    <source>
        <dbReference type="SAM" id="Phobius"/>
    </source>
</evidence>
<keyword evidence="2" id="KW-0472">Membrane</keyword>
<gene>
    <name evidence="3" type="ORF">BRAN1462_LOCUS52685</name>
</gene>